<sequence length="180" mass="20432">MGLETEFDEHLCHMIYAVTVLAFATVLERFGTPSPDDWDDRVRFGSSDPGRRVDRATLSPPSLCVASPVRLDRLRYSYRPEVYVPLVPSPTEPCRSLLQACCSVMNLYILQFKSDLPKHLIPILKTAPFGYEFDWYRVIIINIMDITYMTHVRSSAQGKGELGKPSRICGKQLMHVCGHP</sequence>
<protein>
    <submittedName>
        <fullName evidence="1">Uncharacterized protein</fullName>
    </submittedName>
</protein>
<dbReference type="VEuPathDB" id="VectorBase:ACUA023014"/>
<organism evidence="1 2">
    <name type="scientific">Anopheles culicifacies</name>
    <dbReference type="NCBI Taxonomy" id="139723"/>
    <lineage>
        <taxon>Eukaryota</taxon>
        <taxon>Metazoa</taxon>
        <taxon>Ecdysozoa</taxon>
        <taxon>Arthropoda</taxon>
        <taxon>Hexapoda</taxon>
        <taxon>Insecta</taxon>
        <taxon>Pterygota</taxon>
        <taxon>Neoptera</taxon>
        <taxon>Endopterygota</taxon>
        <taxon>Diptera</taxon>
        <taxon>Nematocera</taxon>
        <taxon>Culicoidea</taxon>
        <taxon>Culicidae</taxon>
        <taxon>Anophelinae</taxon>
        <taxon>Anopheles</taxon>
        <taxon>culicifacies species complex</taxon>
    </lineage>
</organism>
<dbReference type="Proteomes" id="UP000075883">
    <property type="component" value="Unassembled WGS sequence"/>
</dbReference>
<keyword evidence="2" id="KW-1185">Reference proteome</keyword>
<dbReference type="EnsemblMetazoa" id="ACUA023014-RA">
    <property type="protein sequence ID" value="ACUA023014-PA"/>
    <property type="gene ID" value="ACUA023014"/>
</dbReference>
<dbReference type="AlphaFoldDB" id="A0A182MP82"/>
<reference evidence="2" key="1">
    <citation type="submission" date="2013-09" db="EMBL/GenBank/DDBJ databases">
        <title>The Genome Sequence of Anopheles culicifacies species A.</title>
        <authorList>
            <consortium name="The Broad Institute Genomics Platform"/>
            <person name="Neafsey D.E."/>
            <person name="Besansky N."/>
            <person name="Howell P."/>
            <person name="Walton C."/>
            <person name="Young S.K."/>
            <person name="Zeng Q."/>
            <person name="Gargeya S."/>
            <person name="Fitzgerald M."/>
            <person name="Haas B."/>
            <person name="Abouelleil A."/>
            <person name="Allen A.W."/>
            <person name="Alvarado L."/>
            <person name="Arachchi H.M."/>
            <person name="Berlin A.M."/>
            <person name="Chapman S.B."/>
            <person name="Gainer-Dewar J."/>
            <person name="Goldberg J."/>
            <person name="Griggs A."/>
            <person name="Gujja S."/>
            <person name="Hansen M."/>
            <person name="Howarth C."/>
            <person name="Imamovic A."/>
            <person name="Ireland A."/>
            <person name="Larimer J."/>
            <person name="McCowan C."/>
            <person name="Murphy C."/>
            <person name="Pearson M."/>
            <person name="Poon T.W."/>
            <person name="Priest M."/>
            <person name="Roberts A."/>
            <person name="Saif S."/>
            <person name="Shea T."/>
            <person name="Sisk P."/>
            <person name="Sykes S."/>
            <person name="Wortman J."/>
            <person name="Nusbaum C."/>
            <person name="Birren B."/>
        </authorList>
    </citation>
    <scope>NUCLEOTIDE SEQUENCE [LARGE SCALE GENOMIC DNA]</scope>
    <source>
        <strain evidence="2">A-37</strain>
    </source>
</reference>
<name>A0A182MP82_9DIPT</name>
<evidence type="ECO:0000313" key="2">
    <source>
        <dbReference type="Proteomes" id="UP000075883"/>
    </source>
</evidence>
<reference evidence="1" key="2">
    <citation type="submission" date="2020-05" db="UniProtKB">
        <authorList>
            <consortium name="EnsemblMetazoa"/>
        </authorList>
    </citation>
    <scope>IDENTIFICATION</scope>
    <source>
        <strain evidence="1">A-37</strain>
    </source>
</reference>
<evidence type="ECO:0000313" key="1">
    <source>
        <dbReference type="EnsemblMetazoa" id="ACUA023014-PA"/>
    </source>
</evidence>
<accession>A0A182MP82</accession>
<proteinExistence type="predicted"/>
<dbReference type="EMBL" id="AXCM01001960">
    <property type="status" value="NOT_ANNOTATED_CDS"/>
    <property type="molecule type" value="Genomic_DNA"/>
</dbReference>